<dbReference type="InterPro" id="IPR012338">
    <property type="entry name" value="Beta-lactam/transpept-like"/>
</dbReference>
<dbReference type="InterPro" id="IPR050491">
    <property type="entry name" value="AmpC-like"/>
</dbReference>
<evidence type="ECO:0000256" key="1">
    <source>
        <dbReference type="ARBA" id="ARBA00004370"/>
    </source>
</evidence>
<dbReference type="RefSeq" id="WP_380745411.1">
    <property type="nucleotide sequence ID" value="NZ_JBHTLI010000001.1"/>
</dbReference>
<keyword evidence="4" id="KW-0378">Hydrolase</keyword>
<dbReference type="SUPFAM" id="SSF56601">
    <property type="entry name" value="beta-lactamase/transpeptidase-like"/>
    <property type="match status" value="1"/>
</dbReference>
<dbReference type="EC" id="3.-.-.-" evidence="4"/>
<evidence type="ECO:0000256" key="2">
    <source>
        <dbReference type="ARBA" id="ARBA00023136"/>
    </source>
</evidence>
<name>A0ABW3NUC4_9FLAO</name>
<dbReference type="EMBL" id="JBHTLI010000001">
    <property type="protein sequence ID" value="MFD1096137.1"/>
    <property type="molecule type" value="Genomic_DNA"/>
</dbReference>
<feature type="domain" description="Beta-lactamase-related" evidence="3">
    <location>
        <begin position="47"/>
        <end position="346"/>
    </location>
</feature>
<reference evidence="5" key="1">
    <citation type="journal article" date="2019" name="Int. J. Syst. Evol. Microbiol.">
        <title>The Global Catalogue of Microorganisms (GCM) 10K type strain sequencing project: providing services to taxonomists for standard genome sequencing and annotation.</title>
        <authorList>
            <consortium name="The Broad Institute Genomics Platform"/>
            <consortium name="The Broad Institute Genome Sequencing Center for Infectious Disease"/>
            <person name="Wu L."/>
            <person name="Ma J."/>
        </authorList>
    </citation>
    <scope>NUCLEOTIDE SEQUENCE [LARGE SCALE GENOMIC DNA]</scope>
    <source>
        <strain evidence="5">CCUG 64793</strain>
    </source>
</reference>
<accession>A0ABW3NUC4</accession>
<protein>
    <submittedName>
        <fullName evidence="4">Serine hydrolase domain-containing protein</fullName>
        <ecNumber evidence="4">3.-.-.-</ecNumber>
    </submittedName>
</protein>
<evidence type="ECO:0000313" key="4">
    <source>
        <dbReference type="EMBL" id="MFD1096137.1"/>
    </source>
</evidence>
<dbReference type="Pfam" id="PF00144">
    <property type="entry name" value="Beta-lactamase"/>
    <property type="match status" value="1"/>
</dbReference>
<dbReference type="GO" id="GO:0016787">
    <property type="term" value="F:hydrolase activity"/>
    <property type="evidence" value="ECO:0007669"/>
    <property type="project" value="UniProtKB-KW"/>
</dbReference>
<comment type="subcellular location">
    <subcellularLocation>
        <location evidence="1">Membrane</location>
    </subcellularLocation>
</comment>
<proteinExistence type="predicted"/>
<comment type="caution">
    <text evidence="4">The sequence shown here is derived from an EMBL/GenBank/DDBJ whole genome shotgun (WGS) entry which is preliminary data.</text>
</comment>
<keyword evidence="5" id="KW-1185">Reference proteome</keyword>
<dbReference type="PANTHER" id="PTHR46825:SF11">
    <property type="entry name" value="PENICILLIN-BINDING PROTEIN 4"/>
    <property type="match status" value="1"/>
</dbReference>
<dbReference type="InterPro" id="IPR001466">
    <property type="entry name" value="Beta-lactam-related"/>
</dbReference>
<evidence type="ECO:0000259" key="3">
    <source>
        <dbReference type="Pfam" id="PF00144"/>
    </source>
</evidence>
<dbReference type="Proteomes" id="UP001597131">
    <property type="component" value="Unassembled WGS sequence"/>
</dbReference>
<dbReference type="PANTHER" id="PTHR46825">
    <property type="entry name" value="D-ALANYL-D-ALANINE-CARBOXYPEPTIDASE/ENDOPEPTIDASE AMPH"/>
    <property type="match status" value="1"/>
</dbReference>
<dbReference type="Gene3D" id="3.40.710.10">
    <property type="entry name" value="DD-peptidase/beta-lactamase superfamily"/>
    <property type="match status" value="1"/>
</dbReference>
<organism evidence="4 5">
    <name type="scientific">Salegentibacter chungangensis</name>
    <dbReference type="NCBI Taxonomy" id="1335724"/>
    <lineage>
        <taxon>Bacteria</taxon>
        <taxon>Pseudomonadati</taxon>
        <taxon>Bacteroidota</taxon>
        <taxon>Flavobacteriia</taxon>
        <taxon>Flavobacteriales</taxon>
        <taxon>Flavobacteriaceae</taxon>
        <taxon>Salegentibacter</taxon>
    </lineage>
</organism>
<keyword evidence="2" id="KW-0472">Membrane</keyword>
<gene>
    <name evidence="4" type="ORF">ACFQ3Q_10290</name>
</gene>
<sequence>MRNFILFLFLLTSISTSNLYSQNSENLDSEITSFLDTLNSNTFSGIILVGKNDSIFSQRTYGYSNIEHKIKNDRNTKFNLASISKSITAVGILKLYDQGKIELNKPIGNYLDEYPNQRVLDSVTIHQLLTHTAGTKAIYGEEYQRTNKNRYRELEDFLPLFENDSLAFSPGSKYEYNGGGFVLLALIIQKVTGENYYDYVQKNIFDPAGMEDTKALEIDGVNYNTADGYSIYLRKDNSLARNDYLISKASGSSGFYSTAEDLFKLSKALRNYELLSKATTDLMLEPKVKGYNTHLGYGIDIDNRYEETIVGHSGGWYGIRTEWMDFLDSNYTVIILSNLDNDGKEKVSNFFKSKISGKPEVK</sequence>
<evidence type="ECO:0000313" key="5">
    <source>
        <dbReference type="Proteomes" id="UP001597131"/>
    </source>
</evidence>